<dbReference type="STRING" id="493475.GARC_4764"/>
<dbReference type="eggNOG" id="COG3517">
    <property type="taxonomic scope" value="Bacteria"/>
</dbReference>
<evidence type="ECO:0000313" key="3">
    <source>
        <dbReference type="EMBL" id="GAC21701.1"/>
    </source>
</evidence>
<dbReference type="AlphaFoldDB" id="K6YCM8"/>
<feature type="region of interest" description="Disordered" evidence="1">
    <location>
        <begin position="127"/>
        <end position="148"/>
    </location>
</feature>
<dbReference type="OrthoDB" id="9764000at2"/>
<dbReference type="InterPro" id="IPR044031">
    <property type="entry name" value="TssC1_N"/>
</dbReference>
<dbReference type="EMBL" id="BAEO01000065">
    <property type="protein sequence ID" value="GAC21701.1"/>
    <property type="molecule type" value="Genomic_DNA"/>
</dbReference>
<dbReference type="Pfam" id="PF05943">
    <property type="entry name" value="VipB"/>
    <property type="match status" value="2"/>
</dbReference>
<feature type="domain" description="TssC1 N-terminal" evidence="2">
    <location>
        <begin position="199"/>
        <end position="325"/>
    </location>
</feature>
<dbReference type="eggNOG" id="COG3516">
    <property type="taxonomic scope" value="Bacteria"/>
</dbReference>
<sequence length="468" mass="52675">MSARLDFEYGFSSNNAQPIEPENPMRVYFLGGFSGAHGAIENNSVNKIVKIDIDNFDDVMTKLCPFVYLPSGQLLTFNELEDFHPDSLFDDRIFKNLRRLKKELGNSATAEKAAQEIITSFQIGGELESQPQTSDAQSSAKTADSENSDDMFERLLGQKQSSPIPTTTTQTKGNIDNFLANILSPHIIKDTKPEHQSLMVFIDSALEELMNSIIHAKEFQALESAWRSVRDVIFNEEYDDENQLFYIINTDSEALKNAVAGDPTLVTKLGQHIKDSDLETYDVIIGNYQFSADNEDITGLNYLASVAESLKCQFVSAAGDGLINAAEGSLWQQFRQTPQANHVALTYPRILLRIPYGEKHEEVDAFAFEEFRHEHQHHQLLWGNSAFACARLLIRKYHGKVSFDAHITELPAFVYTEGDEQKLHACGEYLLSEQQLIDIRKQGISPFASFRNKNSIRLFGDEIKAVNA</sequence>
<feature type="domain" description="TssC1 N-terminal" evidence="2">
    <location>
        <begin position="329"/>
        <end position="460"/>
    </location>
</feature>
<dbReference type="InterPro" id="IPR010269">
    <property type="entry name" value="T6SS_TssC-like"/>
</dbReference>
<dbReference type="PANTHER" id="PTHR35565:SF1">
    <property type="entry name" value="TYPE VI SECRETION SYSTEM CONTRACTILE SHEATH LARGE SUBUNIT"/>
    <property type="match status" value="1"/>
</dbReference>
<evidence type="ECO:0000313" key="4">
    <source>
        <dbReference type="Proteomes" id="UP000006327"/>
    </source>
</evidence>
<keyword evidence="4" id="KW-1185">Reference proteome</keyword>
<reference evidence="3 4" key="1">
    <citation type="journal article" date="2017" name="Antonie Van Leeuwenhoek">
        <title>Rhizobium rhizosphaerae sp. nov., a novel species isolated from rice rhizosphere.</title>
        <authorList>
            <person name="Zhao J.J."/>
            <person name="Zhang J."/>
            <person name="Zhang R.J."/>
            <person name="Zhang C.W."/>
            <person name="Yin H.Q."/>
            <person name="Zhang X.X."/>
        </authorList>
    </citation>
    <scope>NUCLEOTIDE SEQUENCE [LARGE SCALE GENOMIC DNA]</scope>
    <source>
        <strain evidence="3 4">BSs20135</strain>
    </source>
</reference>
<protein>
    <recommendedName>
        <fullName evidence="2">TssC1 N-terminal domain-containing protein</fullName>
    </recommendedName>
</protein>
<name>K6YCM8_9ALTE</name>
<gene>
    <name evidence="3" type="ORF">GARC_4764</name>
</gene>
<proteinExistence type="predicted"/>
<feature type="compositionally biased region" description="Polar residues" evidence="1">
    <location>
        <begin position="129"/>
        <end position="142"/>
    </location>
</feature>
<dbReference type="RefSeq" id="WP_007624958.1">
    <property type="nucleotide sequence ID" value="NZ_BAEO01000065.1"/>
</dbReference>
<evidence type="ECO:0000259" key="2">
    <source>
        <dbReference type="Pfam" id="PF05943"/>
    </source>
</evidence>
<evidence type="ECO:0000256" key="1">
    <source>
        <dbReference type="SAM" id="MobiDB-lite"/>
    </source>
</evidence>
<comment type="caution">
    <text evidence="3">The sequence shown here is derived from an EMBL/GenBank/DDBJ whole genome shotgun (WGS) entry which is preliminary data.</text>
</comment>
<organism evidence="3 4">
    <name type="scientific">Paraglaciecola arctica BSs20135</name>
    <dbReference type="NCBI Taxonomy" id="493475"/>
    <lineage>
        <taxon>Bacteria</taxon>
        <taxon>Pseudomonadati</taxon>
        <taxon>Pseudomonadota</taxon>
        <taxon>Gammaproteobacteria</taxon>
        <taxon>Alteromonadales</taxon>
        <taxon>Alteromonadaceae</taxon>
        <taxon>Paraglaciecola</taxon>
    </lineage>
</organism>
<dbReference type="PANTHER" id="PTHR35565">
    <property type="entry name" value="CYTOPLASMIC PROTEIN-RELATED"/>
    <property type="match status" value="1"/>
</dbReference>
<accession>K6YCM8</accession>
<dbReference type="Proteomes" id="UP000006327">
    <property type="component" value="Unassembled WGS sequence"/>
</dbReference>